<dbReference type="Pfam" id="PF01040">
    <property type="entry name" value="UbiA"/>
    <property type="match status" value="1"/>
</dbReference>
<feature type="transmembrane region" description="Helical" evidence="5">
    <location>
        <begin position="299"/>
        <end position="316"/>
    </location>
</feature>
<dbReference type="CDD" id="cd13956">
    <property type="entry name" value="PT_UbiA"/>
    <property type="match status" value="1"/>
</dbReference>
<keyword evidence="6" id="KW-0808">Transferase</keyword>
<gene>
    <name evidence="6" type="ORF">FHW36_1011201</name>
</gene>
<dbReference type="GO" id="GO:0016020">
    <property type="term" value="C:membrane"/>
    <property type="evidence" value="ECO:0007669"/>
    <property type="project" value="UniProtKB-SubCell"/>
</dbReference>
<evidence type="ECO:0000256" key="5">
    <source>
        <dbReference type="SAM" id="Phobius"/>
    </source>
</evidence>
<feature type="transmembrane region" description="Helical" evidence="5">
    <location>
        <begin position="111"/>
        <end position="128"/>
    </location>
</feature>
<reference evidence="6 7" key="1">
    <citation type="submission" date="2019-06" db="EMBL/GenBank/DDBJ databases">
        <title>Sorghum-associated microbial communities from plants grown in Nebraska, USA.</title>
        <authorList>
            <person name="Schachtman D."/>
        </authorList>
    </citation>
    <scope>NUCLEOTIDE SEQUENCE [LARGE SCALE GENOMIC DNA]</scope>
    <source>
        <strain evidence="6 7">1209</strain>
    </source>
</reference>
<evidence type="ECO:0000256" key="3">
    <source>
        <dbReference type="ARBA" id="ARBA00022989"/>
    </source>
</evidence>
<evidence type="ECO:0000256" key="2">
    <source>
        <dbReference type="ARBA" id="ARBA00022692"/>
    </source>
</evidence>
<dbReference type="Proteomes" id="UP000320811">
    <property type="component" value="Unassembled WGS sequence"/>
</dbReference>
<protein>
    <submittedName>
        <fullName evidence="6">4-hydroxybenzoate polyprenyltransferase</fullName>
    </submittedName>
</protein>
<dbReference type="InterPro" id="IPR000537">
    <property type="entry name" value="UbiA_prenyltransferase"/>
</dbReference>
<evidence type="ECO:0000256" key="4">
    <source>
        <dbReference type="ARBA" id="ARBA00023136"/>
    </source>
</evidence>
<proteinExistence type="predicted"/>
<feature type="transmembrane region" description="Helical" evidence="5">
    <location>
        <begin position="84"/>
        <end position="105"/>
    </location>
</feature>
<evidence type="ECO:0000256" key="1">
    <source>
        <dbReference type="ARBA" id="ARBA00004141"/>
    </source>
</evidence>
<dbReference type="EMBL" id="VIWO01000001">
    <property type="protein sequence ID" value="TWF45273.1"/>
    <property type="molecule type" value="Genomic_DNA"/>
</dbReference>
<evidence type="ECO:0000313" key="6">
    <source>
        <dbReference type="EMBL" id="TWF45273.1"/>
    </source>
</evidence>
<keyword evidence="4 5" id="KW-0472">Membrane</keyword>
<comment type="caution">
    <text evidence="6">The sequence shown here is derived from an EMBL/GenBank/DDBJ whole genome shotgun (WGS) entry which is preliminary data.</text>
</comment>
<keyword evidence="7" id="KW-1185">Reference proteome</keyword>
<name>A0A561Q4H6_9BACT</name>
<organism evidence="6 7">
    <name type="scientific">Chitinophaga polysaccharea</name>
    <dbReference type="NCBI Taxonomy" id="1293035"/>
    <lineage>
        <taxon>Bacteria</taxon>
        <taxon>Pseudomonadati</taxon>
        <taxon>Bacteroidota</taxon>
        <taxon>Chitinophagia</taxon>
        <taxon>Chitinophagales</taxon>
        <taxon>Chitinophagaceae</taxon>
        <taxon>Chitinophaga</taxon>
    </lineage>
</organism>
<feature type="transmembrane region" description="Helical" evidence="5">
    <location>
        <begin position="12"/>
        <end position="30"/>
    </location>
</feature>
<feature type="transmembrane region" description="Helical" evidence="5">
    <location>
        <begin position="42"/>
        <end position="63"/>
    </location>
</feature>
<evidence type="ECO:0000313" key="7">
    <source>
        <dbReference type="Proteomes" id="UP000320811"/>
    </source>
</evidence>
<feature type="transmembrane region" description="Helical" evidence="5">
    <location>
        <begin position="215"/>
        <end position="231"/>
    </location>
</feature>
<comment type="subcellular location">
    <subcellularLocation>
        <location evidence="1">Membrane</location>
        <topology evidence="1">Multi-pass membrane protein</topology>
    </subcellularLocation>
</comment>
<dbReference type="GO" id="GO:0016765">
    <property type="term" value="F:transferase activity, transferring alkyl or aryl (other than methyl) groups"/>
    <property type="evidence" value="ECO:0007669"/>
    <property type="project" value="InterPro"/>
</dbReference>
<accession>A0A561Q4H6</accession>
<keyword evidence="2 5" id="KW-0812">Transmembrane</keyword>
<dbReference type="RefSeq" id="WP_186452315.1">
    <property type="nucleotide sequence ID" value="NZ_VIWO01000001.1"/>
</dbReference>
<keyword evidence="3 5" id="KW-1133">Transmembrane helix</keyword>
<feature type="transmembrane region" description="Helical" evidence="5">
    <location>
        <begin position="135"/>
        <end position="161"/>
    </location>
</feature>
<feature type="transmembrane region" description="Helical" evidence="5">
    <location>
        <begin position="167"/>
        <end position="186"/>
    </location>
</feature>
<sequence>MRFRKIIRMHDWWISKMAPVLAVGYATVAMNNGSLFKSITGILIVLSSLIVGAIYVSIINDVTDIAIDNQAGKYNYMARLPASFRIMIPLCCVLGGIAFMCFFYPDIPSLLWYGLSWIAFSLYSFPPVRLKERGILGVLADAGGAHLFPTCLMVAAVSYFMHWKVEFYWFMIVAVWALALGLRGILWHQFRDRNNDLLTGVNTYATSINPQQFKYWQRVILVFEVLALFIILLMLHYWMVGTGLLLYLVWSLLQYKLSGRKPVIIQSVYNSNTLLVMTTYYQVFFPLSLLIKFAIDQPAGWWVLMLHLLLFSRYLLETFRPVFNINNYRRLWRLRRQVVKAGDVI</sequence>
<dbReference type="AlphaFoldDB" id="A0A561Q4H6"/>